<reference evidence="5" key="2">
    <citation type="submission" date="2014-06" db="EMBL/GenBank/DDBJ databases">
        <title>The complete genome of Blastobotrys (Arxula) adeninivorans LS3 - a yeast of biotechnological interest.</title>
        <authorList>
            <person name="Kunze G."/>
            <person name="Gaillardin C."/>
            <person name="Czernicka M."/>
            <person name="Durrens P."/>
            <person name="Martin T."/>
            <person name="Boer E."/>
            <person name="Gabaldon T."/>
            <person name="Cruz J."/>
            <person name="Talla E."/>
            <person name="Marck C."/>
            <person name="Goffeau A."/>
            <person name="Barbe V."/>
            <person name="Baret P."/>
            <person name="Baronian K."/>
            <person name="Beier S."/>
            <person name="Bleykasten C."/>
            <person name="Bode R."/>
            <person name="Casaregola S."/>
            <person name="Despons L."/>
            <person name="Fairhead C."/>
            <person name="Giersberg M."/>
            <person name="Gierski P."/>
            <person name="Hahnel U."/>
            <person name="Hartmann A."/>
            <person name="Jankowska D."/>
            <person name="Jubin C."/>
            <person name="Jung P."/>
            <person name="Lafontaine I."/>
            <person name="Leh-Louis V."/>
            <person name="Lemaire M."/>
            <person name="Marcet-Houben M."/>
            <person name="Mascher M."/>
            <person name="Morel G."/>
            <person name="Richard G.-F."/>
            <person name="Riechen J."/>
            <person name="Sacerdot C."/>
            <person name="Sarkar A."/>
            <person name="Savel G."/>
            <person name="Schacherer J."/>
            <person name="Sherman D."/>
            <person name="Straub M.-L."/>
            <person name="Stein N."/>
            <person name="Thierry A."/>
            <person name="Trautwein-Schult A."/>
            <person name="Westhof E."/>
            <person name="Worch S."/>
            <person name="Dujon B."/>
            <person name="Souciet J.-L."/>
            <person name="Wincker P."/>
            <person name="Scholz U."/>
            <person name="Neuveglise N."/>
        </authorList>
    </citation>
    <scope>NUCLEOTIDE SEQUENCE</scope>
    <source>
        <strain evidence="5">LS3</strain>
    </source>
</reference>
<dbReference type="EMBL" id="HG937693">
    <property type="protein sequence ID" value="CDP33902.1"/>
    <property type="molecule type" value="Genomic_DNA"/>
</dbReference>
<keyword evidence="2" id="KW-0539">Nucleus</keyword>
<dbReference type="InterPro" id="IPR021858">
    <property type="entry name" value="Fun_TF"/>
</dbReference>
<gene>
    <name evidence="5" type="ORF">GNLVRS02_ARAD1C00198g</name>
</gene>
<accession>A0A060T4S6</accession>
<dbReference type="GO" id="GO:0005634">
    <property type="term" value="C:nucleus"/>
    <property type="evidence" value="ECO:0007669"/>
    <property type="project" value="UniProtKB-SubCell"/>
</dbReference>
<dbReference type="PhylomeDB" id="A0A060T4S6"/>
<dbReference type="PANTHER" id="PTHR37534">
    <property type="entry name" value="TRANSCRIPTIONAL ACTIVATOR PROTEIN UGA3"/>
    <property type="match status" value="1"/>
</dbReference>
<dbReference type="Pfam" id="PF11951">
    <property type="entry name" value="Fungal_trans_2"/>
    <property type="match status" value="2"/>
</dbReference>
<dbReference type="AlphaFoldDB" id="A0A060T4S6"/>
<protein>
    <submittedName>
        <fullName evidence="5">ARAD1C00198p</fullName>
    </submittedName>
</protein>
<dbReference type="PROSITE" id="PS50048">
    <property type="entry name" value="ZN2_CY6_FUNGAL_2"/>
    <property type="match status" value="1"/>
</dbReference>
<feature type="domain" description="Zn(2)-C6 fungal-type" evidence="4">
    <location>
        <begin position="28"/>
        <end position="58"/>
    </location>
</feature>
<name>A0A060T4S6_BLAAD</name>
<dbReference type="PANTHER" id="PTHR37534:SF46">
    <property type="entry name" value="ZN(II)2CYS6 TRANSCRIPTION FACTOR (EUROFUNG)"/>
    <property type="match status" value="1"/>
</dbReference>
<comment type="subcellular location">
    <subcellularLocation>
        <location evidence="1">Nucleus</location>
    </subcellularLocation>
</comment>
<evidence type="ECO:0000259" key="4">
    <source>
        <dbReference type="PROSITE" id="PS50048"/>
    </source>
</evidence>
<evidence type="ECO:0000256" key="2">
    <source>
        <dbReference type="ARBA" id="ARBA00023242"/>
    </source>
</evidence>
<dbReference type="CDD" id="cd00067">
    <property type="entry name" value="GAL4"/>
    <property type="match status" value="1"/>
</dbReference>
<reference evidence="5" key="1">
    <citation type="submission" date="2014-02" db="EMBL/GenBank/DDBJ databases">
        <authorList>
            <person name="Genoscope - CEA"/>
        </authorList>
    </citation>
    <scope>NUCLEOTIDE SEQUENCE</scope>
    <source>
        <strain evidence="5">LS3</strain>
    </source>
</reference>
<feature type="region of interest" description="Disordered" evidence="3">
    <location>
        <begin position="182"/>
        <end position="204"/>
    </location>
</feature>
<dbReference type="Gene3D" id="4.10.240.10">
    <property type="entry name" value="Zn(2)-C6 fungal-type DNA-binding domain"/>
    <property type="match status" value="1"/>
</dbReference>
<evidence type="ECO:0000256" key="3">
    <source>
        <dbReference type="SAM" id="MobiDB-lite"/>
    </source>
</evidence>
<sequence>MEPPAPLLTVLPKVMNTLTGSSKCSRYRCYECKRRKKKCDCTRPRCHNCAKRGVRCVYPELRIVHFQKSVPSPPVQISLIGRYQSFISKLPLGLFLNDFQKTEYINPVLHLGNGRSLSLFNEKTLVHERLDAATCIASCVRVLGLAREDLAYGCLMFNVVKGYLNTELVRFLLDDTTAQPVENANSESGSDFDSQLGSDDSTGSSSQFVDLTVRFENIKNVLYIQSPAVPLHDFKLINLPSFVDNRMACALFHHFCDLSNFCQGQSTTQVPWLKVCLPLILGNVTVLKSALLYSAHYIRQHQQTIGGNMQISDSFLIELESDVLHDVKDRLGYISSVCCDHNLMTLVLLLSVEVLKAQSGELWLKLMRTTVDCISMRGGPSELSKSVTGLCIMQIFSQHYFTAGRFRALAPAWELSSSYEIQFYDNINYFSNLGFNAWFPIMQLYDRISNIYYEESDSTWVMLRAQSLEVDAVAPQVDNVRELPLEISRLCARLFVYQALYRRSSLHEDTLHLVKLLLTKVRRLFTFYLQAHPSEPVLVLPFLILGVDVVDRNRVWYIDQLNAVYDRSHKQQLKVLMGVLCDIWARNDNGKVYVDWLQYTDNSGTPIPMYV</sequence>
<organism evidence="5">
    <name type="scientific">Blastobotrys adeninivorans</name>
    <name type="common">Yeast</name>
    <name type="synonym">Arxula adeninivorans</name>
    <dbReference type="NCBI Taxonomy" id="409370"/>
    <lineage>
        <taxon>Eukaryota</taxon>
        <taxon>Fungi</taxon>
        <taxon>Dikarya</taxon>
        <taxon>Ascomycota</taxon>
        <taxon>Saccharomycotina</taxon>
        <taxon>Dipodascomycetes</taxon>
        <taxon>Dipodascales</taxon>
        <taxon>Trichomonascaceae</taxon>
        <taxon>Blastobotrys</taxon>
    </lineage>
</organism>
<dbReference type="GO" id="GO:0000981">
    <property type="term" value="F:DNA-binding transcription factor activity, RNA polymerase II-specific"/>
    <property type="evidence" value="ECO:0007669"/>
    <property type="project" value="InterPro"/>
</dbReference>
<proteinExistence type="predicted"/>
<dbReference type="Pfam" id="PF00172">
    <property type="entry name" value="Zn_clus"/>
    <property type="match status" value="1"/>
</dbReference>
<dbReference type="SUPFAM" id="SSF57701">
    <property type="entry name" value="Zn2/Cys6 DNA-binding domain"/>
    <property type="match status" value="1"/>
</dbReference>
<dbReference type="InterPro" id="IPR001138">
    <property type="entry name" value="Zn2Cys6_DnaBD"/>
</dbReference>
<evidence type="ECO:0000256" key="1">
    <source>
        <dbReference type="ARBA" id="ARBA00004123"/>
    </source>
</evidence>
<dbReference type="GO" id="GO:0008270">
    <property type="term" value="F:zinc ion binding"/>
    <property type="evidence" value="ECO:0007669"/>
    <property type="project" value="InterPro"/>
</dbReference>
<dbReference type="InterPro" id="IPR036864">
    <property type="entry name" value="Zn2-C6_fun-type_DNA-bd_sf"/>
</dbReference>
<evidence type="ECO:0000313" key="5">
    <source>
        <dbReference type="EMBL" id="CDP33902.1"/>
    </source>
</evidence>